<dbReference type="Proteomes" id="UP000789366">
    <property type="component" value="Unassembled WGS sequence"/>
</dbReference>
<keyword evidence="2" id="KW-1185">Reference proteome</keyword>
<proteinExistence type="predicted"/>
<name>A0ACA9PTK7_9GLOM</name>
<evidence type="ECO:0000313" key="2">
    <source>
        <dbReference type="Proteomes" id="UP000789366"/>
    </source>
</evidence>
<sequence length="63" mass="7304">DQLKALAITYDLESVKSFEDIEKEILLHSLSEQWKKVKLGHICYQISNITKADHYDLKSAELL</sequence>
<evidence type="ECO:0000313" key="1">
    <source>
        <dbReference type="EMBL" id="CAG8720303.1"/>
    </source>
</evidence>
<organism evidence="1 2">
    <name type="scientific">Cetraspora pellucida</name>
    <dbReference type="NCBI Taxonomy" id="1433469"/>
    <lineage>
        <taxon>Eukaryota</taxon>
        <taxon>Fungi</taxon>
        <taxon>Fungi incertae sedis</taxon>
        <taxon>Mucoromycota</taxon>
        <taxon>Glomeromycotina</taxon>
        <taxon>Glomeromycetes</taxon>
        <taxon>Diversisporales</taxon>
        <taxon>Gigasporaceae</taxon>
        <taxon>Cetraspora</taxon>
    </lineage>
</organism>
<comment type="caution">
    <text evidence="1">The sequence shown here is derived from an EMBL/GenBank/DDBJ whole genome shotgun (WGS) entry which is preliminary data.</text>
</comment>
<reference evidence="1" key="1">
    <citation type="submission" date="2021-06" db="EMBL/GenBank/DDBJ databases">
        <authorList>
            <person name="Kallberg Y."/>
            <person name="Tangrot J."/>
            <person name="Rosling A."/>
        </authorList>
    </citation>
    <scope>NUCLEOTIDE SEQUENCE</scope>
    <source>
        <strain evidence="1">28 12/20/2015</strain>
    </source>
</reference>
<protein>
    <submittedName>
        <fullName evidence="1">6697_t:CDS:1</fullName>
    </submittedName>
</protein>
<feature type="non-terminal residue" evidence="1">
    <location>
        <position position="1"/>
    </location>
</feature>
<dbReference type="EMBL" id="CAJVPW010029146">
    <property type="protein sequence ID" value="CAG8720303.1"/>
    <property type="molecule type" value="Genomic_DNA"/>
</dbReference>
<accession>A0ACA9PTK7</accession>
<gene>
    <name evidence="1" type="ORF">SPELUC_LOCUS12387</name>
</gene>